<reference evidence="5 6" key="1">
    <citation type="submission" date="2017-04" db="EMBL/GenBank/DDBJ databases">
        <authorList>
            <person name="Afonso C.L."/>
            <person name="Miller P.J."/>
            <person name="Scott M.A."/>
            <person name="Spackman E."/>
            <person name="Goraichik I."/>
            <person name="Dimitrov K.M."/>
            <person name="Suarez D.L."/>
            <person name="Swayne D.E."/>
        </authorList>
    </citation>
    <scope>NUCLEOTIDE SEQUENCE [LARGE SCALE GENOMIC DNA]</scope>
    <source>
        <strain evidence="5 6">DSM 12816</strain>
    </source>
</reference>
<dbReference type="InterPro" id="IPR028082">
    <property type="entry name" value="Peripla_BP_I"/>
</dbReference>
<feature type="chain" id="PRO_5039165776" evidence="3">
    <location>
        <begin position="20"/>
        <end position="399"/>
    </location>
</feature>
<gene>
    <name evidence="5" type="ORF">SAMN02745168_0748</name>
</gene>
<sequence length="399" mass="41440">MKRLSAVILSVLLVLSLCACGSSTTTTTPTPTAAAGNPVLKIGVFEPASGDNGAGGKQETLGIEYANSVSPTVEIDGTTYDVELVKVDNESSNDKAATAASTLVSAGVSVVLGSYGSSVSIAASPTFKEAGIPVIGITCTNPQVTEGNTHYFRICFLDPFQGTVLANYAFSELKVTKAYCLSKLGDDYSGGLVNYFVTAFEALGGTCVQDTFPDGNSDFTSYINNAKNEGCQVFFSPVSTEAAQLIINQADSQGLGMPILAGDTWDSNVILQAAKGKSVDVTVTTFYPEGANADFDSGFKTWVAGDSTRLANNGGDDTVAAVTAMGYDAYFFALQAAVNAKSTASADIMQALWTTEYDGVSGHIALDQTNGDAIRNTAYVKHCNTETGAWEALPAVTIG</sequence>
<protein>
    <submittedName>
        <fullName evidence="5">Branched-chain amino acid transport system substrate-binding protein</fullName>
    </submittedName>
</protein>
<dbReference type="Proteomes" id="UP000192790">
    <property type="component" value="Unassembled WGS sequence"/>
</dbReference>
<dbReference type="RefSeq" id="WP_084233361.1">
    <property type="nucleotide sequence ID" value="NZ_FWXW01000001.1"/>
</dbReference>
<evidence type="ECO:0000259" key="4">
    <source>
        <dbReference type="Pfam" id="PF13458"/>
    </source>
</evidence>
<evidence type="ECO:0000256" key="2">
    <source>
        <dbReference type="ARBA" id="ARBA00022729"/>
    </source>
</evidence>
<evidence type="ECO:0000313" key="5">
    <source>
        <dbReference type="EMBL" id="SMC40824.1"/>
    </source>
</evidence>
<feature type="domain" description="Leucine-binding protein" evidence="4">
    <location>
        <begin position="40"/>
        <end position="379"/>
    </location>
</feature>
<keyword evidence="6" id="KW-1185">Reference proteome</keyword>
<keyword evidence="2 3" id="KW-0732">Signal</keyword>
<dbReference type="Gene3D" id="3.40.50.2300">
    <property type="match status" value="2"/>
</dbReference>
<dbReference type="AlphaFoldDB" id="A0A1W1YXF3"/>
<evidence type="ECO:0000256" key="3">
    <source>
        <dbReference type="SAM" id="SignalP"/>
    </source>
</evidence>
<dbReference type="PROSITE" id="PS51257">
    <property type="entry name" value="PROKAR_LIPOPROTEIN"/>
    <property type="match status" value="1"/>
</dbReference>
<comment type="similarity">
    <text evidence="1">Belongs to the leucine-binding protein family.</text>
</comment>
<dbReference type="InterPro" id="IPR028081">
    <property type="entry name" value="Leu-bd"/>
</dbReference>
<dbReference type="Pfam" id="PF13458">
    <property type="entry name" value="Peripla_BP_6"/>
    <property type="match status" value="1"/>
</dbReference>
<dbReference type="PANTHER" id="PTHR30483">
    <property type="entry name" value="LEUCINE-SPECIFIC-BINDING PROTEIN"/>
    <property type="match status" value="1"/>
</dbReference>
<dbReference type="PANTHER" id="PTHR30483:SF6">
    <property type="entry name" value="PERIPLASMIC BINDING PROTEIN OF ABC TRANSPORTER FOR NATURAL AMINO ACIDS"/>
    <property type="match status" value="1"/>
</dbReference>
<dbReference type="SUPFAM" id="SSF53822">
    <property type="entry name" value="Periplasmic binding protein-like I"/>
    <property type="match status" value="1"/>
</dbReference>
<dbReference type="STRING" id="1122930.SAMN02745168_0748"/>
<dbReference type="EMBL" id="FWXW01000001">
    <property type="protein sequence ID" value="SMC40824.1"/>
    <property type="molecule type" value="Genomic_DNA"/>
</dbReference>
<feature type="signal peptide" evidence="3">
    <location>
        <begin position="1"/>
        <end position="19"/>
    </location>
</feature>
<organism evidence="5 6">
    <name type="scientific">Papillibacter cinnamivorans DSM 12816</name>
    <dbReference type="NCBI Taxonomy" id="1122930"/>
    <lineage>
        <taxon>Bacteria</taxon>
        <taxon>Bacillati</taxon>
        <taxon>Bacillota</taxon>
        <taxon>Clostridia</taxon>
        <taxon>Eubacteriales</taxon>
        <taxon>Oscillospiraceae</taxon>
        <taxon>Papillibacter</taxon>
    </lineage>
</organism>
<evidence type="ECO:0000313" key="6">
    <source>
        <dbReference type="Proteomes" id="UP000192790"/>
    </source>
</evidence>
<name>A0A1W1YXF3_9FIRM</name>
<proteinExistence type="inferred from homology"/>
<dbReference type="OrthoDB" id="9783240at2"/>
<dbReference type="InterPro" id="IPR051010">
    <property type="entry name" value="BCAA_transport"/>
</dbReference>
<accession>A0A1W1YXF3</accession>
<dbReference type="CDD" id="cd06347">
    <property type="entry name" value="PBP1_ABC_LivK_ligand_binding-like"/>
    <property type="match status" value="1"/>
</dbReference>
<evidence type="ECO:0000256" key="1">
    <source>
        <dbReference type="ARBA" id="ARBA00010062"/>
    </source>
</evidence>